<dbReference type="SMART" id="SM00382">
    <property type="entry name" value="AAA"/>
    <property type="match status" value="1"/>
</dbReference>
<accession>A0A1H9KBK7</accession>
<dbReference type="InterPro" id="IPR003593">
    <property type="entry name" value="AAA+_ATPase"/>
</dbReference>
<evidence type="ECO:0000313" key="12">
    <source>
        <dbReference type="Proteomes" id="UP000242515"/>
    </source>
</evidence>
<evidence type="ECO:0000256" key="7">
    <source>
        <dbReference type="ARBA" id="ARBA00023136"/>
    </source>
</evidence>
<gene>
    <name evidence="11" type="ORF">SAMN05216522_10954</name>
</gene>
<dbReference type="InterPro" id="IPR050388">
    <property type="entry name" value="ABC_Ni/Peptide_Import"/>
</dbReference>
<evidence type="ECO:0000256" key="2">
    <source>
        <dbReference type="ARBA" id="ARBA00006526"/>
    </source>
</evidence>
<comment type="similarity">
    <text evidence="2">Belongs to the ABC transporter superfamily. Drug exporter-2 (TC 3.A.1.117) family.</text>
</comment>
<keyword evidence="6 11" id="KW-0067">ATP-binding</keyword>
<reference evidence="12" key="1">
    <citation type="submission" date="2016-10" db="EMBL/GenBank/DDBJ databases">
        <authorList>
            <person name="Varghese N."/>
            <person name="Submissions S."/>
        </authorList>
    </citation>
    <scope>NUCLEOTIDE SEQUENCE [LARGE SCALE GENOMIC DNA]</scope>
    <source>
        <strain evidence="12">8N4</strain>
    </source>
</reference>
<evidence type="ECO:0000313" key="11">
    <source>
        <dbReference type="EMBL" id="SEQ96448.1"/>
    </source>
</evidence>
<evidence type="ECO:0000256" key="5">
    <source>
        <dbReference type="ARBA" id="ARBA00022741"/>
    </source>
</evidence>
<dbReference type="GO" id="GO:0016887">
    <property type="term" value="F:ATP hydrolysis activity"/>
    <property type="evidence" value="ECO:0007669"/>
    <property type="project" value="InterPro"/>
</dbReference>
<evidence type="ECO:0000256" key="9">
    <source>
        <dbReference type="ARBA" id="ARBA00047356"/>
    </source>
</evidence>
<proteinExistence type="inferred from homology"/>
<keyword evidence="12" id="KW-1185">Reference proteome</keyword>
<dbReference type="PROSITE" id="PS50893">
    <property type="entry name" value="ABC_TRANSPORTER_2"/>
    <property type="match status" value="1"/>
</dbReference>
<dbReference type="Proteomes" id="UP000242515">
    <property type="component" value="Unassembled WGS sequence"/>
</dbReference>
<dbReference type="GO" id="GO:0005524">
    <property type="term" value="F:ATP binding"/>
    <property type="evidence" value="ECO:0007669"/>
    <property type="project" value="UniProtKB-KW"/>
</dbReference>
<dbReference type="EC" id="7.4.2.9" evidence="8"/>
<dbReference type="PANTHER" id="PTHR43297">
    <property type="entry name" value="OLIGOPEPTIDE TRANSPORT ATP-BINDING PROTEIN APPD"/>
    <property type="match status" value="1"/>
</dbReference>
<name>A0A1H9KBK7_9GAMM</name>
<keyword evidence="4" id="KW-1003">Cell membrane</keyword>
<keyword evidence="3" id="KW-0813">Transport</keyword>
<comment type="subcellular location">
    <subcellularLocation>
        <location evidence="1">Cell inner membrane</location>
        <topology evidence="1">Peripheral membrane protein</topology>
    </subcellularLocation>
</comment>
<dbReference type="GO" id="GO:0005886">
    <property type="term" value="C:plasma membrane"/>
    <property type="evidence" value="ECO:0007669"/>
    <property type="project" value="UniProtKB-SubCell"/>
</dbReference>
<evidence type="ECO:0000256" key="6">
    <source>
        <dbReference type="ARBA" id="ARBA00022840"/>
    </source>
</evidence>
<dbReference type="CDD" id="cd03257">
    <property type="entry name" value="ABC_NikE_OppD_transporters"/>
    <property type="match status" value="1"/>
</dbReference>
<dbReference type="InterPro" id="IPR003439">
    <property type="entry name" value="ABC_transporter-like_ATP-bd"/>
</dbReference>
<dbReference type="PANTHER" id="PTHR43297:SF2">
    <property type="entry name" value="DIPEPTIDE TRANSPORT ATP-BINDING PROTEIN DPPD"/>
    <property type="match status" value="1"/>
</dbReference>
<feature type="domain" description="ABC transporter" evidence="10">
    <location>
        <begin position="9"/>
        <end position="255"/>
    </location>
</feature>
<keyword evidence="7" id="KW-0472">Membrane</keyword>
<evidence type="ECO:0000256" key="3">
    <source>
        <dbReference type="ARBA" id="ARBA00022448"/>
    </source>
</evidence>
<keyword evidence="5" id="KW-0547">Nucleotide-binding</keyword>
<protein>
    <recommendedName>
        <fullName evidence="8">ABC-type dipeptide transporter</fullName>
        <ecNumber evidence="8">7.4.2.9</ecNumber>
    </recommendedName>
</protein>
<evidence type="ECO:0000256" key="8">
    <source>
        <dbReference type="ARBA" id="ARBA00038852"/>
    </source>
</evidence>
<dbReference type="InterPro" id="IPR027417">
    <property type="entry name" value="P-loop_NTPase"/>
</dbReference>
<dbReference type="OrthoDB" id="9802772at2"/>
<organism evidence="11 12">
    <name type="scientific">Rosenbergiella nectarea</name>
    <dbReference type="NCBI Taxonomy" id="988801"/>
    <lineage>
        <taxon>Bacteria</taxon>
        <taxon>Pseudomonadati</taxon>
        <taxon>Pseudomonadota</taxon>
        <taxon>Gammaproteobacteria</taxon>
        <taxon>Enterobacterales</taxon>
        <taxon>Erwiniaceae</taxon>
        <taxon>Rosenbergiella</taxon>
    </lineage>
</organism>
<dbReference type="Pfam" id="PF00005">
    <property type="entry name" value="ABC_tran"/>
    <property type="match status" value="1"/>
</dbReference>
<dbReference type="SUPFAM" id="SSF52540">
    <property type="entry name" value="P-loop containing nucleoside triphosphate hydrolases"/>
    <property type="match status" value="1"/>
</dbReference>
<evidence type="ECO:0000259" key="10">
    <source>
        <dbReference type="PROSITE" id="PS50893"/>
    </source>
</evidence>
<comment type="catalytic activity">
    <reaction evidence="9">
        <text>a dipeptide(out) + ATP + H2O = a dipeptide(in) + ADP + phosphate + H(+)</text>
        <dbReference type="Rhea" id="RHEA:23120"/>
        <dbReference type="ChEBI" id="CHEBI:15377"/>
        <dbReference type="ChEBI" id="CHEBI:15378"/>
        <dbReference type="ChEBI" id="CHEBI:30616"/>
        <dbReference type="ChEBI" id="CHEBI:43474"/>
        <dbReference type="ChEBI" id="CHEBI:90799"/>
        <dbReference type="ChEBI" id="CHEBI:456216"/>
        <dbReference type="EC" id="7.4.2.9"/>
    </reaction>
</comment>
<dbReference type="RefSeq" id="WP_092676929.1">
    <property type="nucleotide sequence ID" value="NZ_FOGC01000009.1"/>
</dbReference>
<dbReference type="EMBL" id="FOGC01000009">
    <property type="protein sequence ID" value="SEQ96448.1"/>
    <property type="molecule type" value="Genomic_DNA"/>
</dbReference>
<dbReference type="Gene3D" id="3.40.50.300">
    <property type="entry name" value="P-loop containing nucleotide triphosphate hydrolases"/>
    <property type="match status" value="1"/>
</dbReference>
<evidence type="ECO:0000256" key="4">
    <source>
        <dbReference type="ARBA" id="ARBA00022475"/>
    </source>
</evidence>
<evidence type="ECO:0000256" key="1">
    <source>
        <dbReference type="ARBA" id="ARBA00004417"/>
    </source>
</evidence>
<sequence length="279" mass="30658">MTANASPFIIADRLTIGLPEGRPLVDGISFEIGKERVALVGESGSGKSLTARSLMGLLAPSLSLNASQLSLAGNDIRHLKPSQWQSLRGGKVAMVMQDPKYALNPSKTIGWQVEEPLILHRKLSRRQRQEKVLAMLEAVGLTNPQQLIKRYPNQLSGGMGQRIMLAIALITDPEFLIADEPTSALDHAMRDQVLSLIQDLVAQRDMGLLLISHDLQQVADHCQRVMVMYQGQILDRLAAKDLAQATHPYTQTLWACRPSLATKGKRLPTLDRAALEGYS</sequence>
<dbReference type="STRING" id="988801.SAMN05216522_10954"/>
<dbReference type="AlphaFoldDB" id="A0A1H9KBK7"/>